<reference evidence="5" key="4">
    <citation type="submission" date="2025-09" db="UniProtKB">
        <authorList>
            <consortium name="Ensembl"/>
        </authorList>
    </citation>
    <scope>IDENTIFICATION</scope>
    <source>
        <strain evidence="5">JP 163 A</strain>
    </source>
</reference>
<sequence>MSAGERGASSSSCTSVNTVCSDGERPVSLSLSSSTSSVSLQDASSSSSSSSSSLPYGAVPAYNASSSTPKRNGSDISLDLTPLVTPPTGAPLPVGGGVSKMAVTGHAHNGHTANPVAVLPAGAAPRQLSRLDRVILEIVETEQTYVRDLKSIVEDYLGCIIDCGALPLKPEQVSSLFCNIEDIYEFNRWVIFLTSPLPHCYEAFDIYTLYCMNYPNSVAVLRDCMKNGSLVRFFQERQSTLNHSLPLETYLLKPVQRILKYHLLLQELSKHVDKSDPGYEVVEDAIVTMTAVAWYINDMKRKQEHAVRLQEIESLLLNWSGPDLSGFGDLVLEGSFKVQRVKKERAFFLFDKMLLIAKKRLEQFVYSTHIFCCNLQLVETLKDPLSFRVSDQTIPKQQHVVQTKNQEEKRLWVHYLKRLIVENHPASLPQKVSHEERLCPLNIHPVPGTPRDRPAAGSHTHTSINVKHSNCFKHLINKYLAC</sequence>
<reference evidence="6" key="2">
    <citation type="journal article" date="2013" name="Nat. Genet.">
        <title>The genome of the platyfish, Xiphophorus maculatus, provides insights into evolutionary adaptation and several complex traits.</title>
        <authorList>
            <person name="Schartl M."/>
            <person name="Walter R.B."/>
            <person name="Shen Y."/>
            <person name="Garcia T."/>
            <person name="Catchen J."/>
            <person name="Amores A."/>
            <person name="Braasch I."/>
            <person name="Chalopin D."/>
            <person name="Volff J.N."/>
            <person name="Lesch K.P."/>
            <person name="Bisazza A."/>
            <person name="Minx P."/>
            <person name="Hillier L."/>
            <person name="Wilson R.K."/>
            <person name="Fuerstenberg S."/>
            <person name="Boore J."/>
            <person name="Searle S."/>
            <person name="Postlethwait J.H."/>
            <person name="Warren W.C."/>
        </authorList>
    </citation>
    <scope>NUCLEOTIDE SEQUENCE [LARGE SCALE GENOMIC DNA]</scope>
    <source>
        <strain evidence="6">JP 163 A</strain>
    </source>
</reference>
<feature type="domain" description="PH" evidence="3">
    <location>
        <begin position="323"/>
        <end position="421"/>
    </location>
</feature>
<dbReference type="eggNOG" id="KOG3518">
    <property type="taxonomic scope" value="Eukaryota"/>
</dbReference>
<dbReference type="GO" id="GO:0031267">
    <property type="term" value="F:small GTPase binding"/>
    <property type="evidence" value="ECO:0007669"/>
    <property type="project" value="TreeGrafter"/>
</dbReference>
<feature type="compositionally biased region" description="Low complexity" evidence="2">
    <location>
        <begin position="28"/>
        <end position="54"/>
    </location>
</feature>
<evidence type="ECO:0000256" key="1">
    <source>
        <dbReference type="ARBA" id="ARBA00022553"/>
    </source>
</evidence>
<dbReference type="InterPro" id="IPR055251">
    <property type="entry name" value="SOS1_NGEF_PH"/>
</dbReference>
<dbReference type="PROSITE" id="PS50003">
    <property type="entry name" value="PH_DOMAIN"/>
    <property type="match status" value="1"/>
</dbReference>
<feature type="compositionally biased region" description="Low complexity" evidence="2">
    <location>
        <begin position="9"/>
        <end position="21"/>
    </location>
</feature>
<name>M4AKR2_XIPMA</name>
<dbReference type="InterPro" id="IPR011993">
    <property type="entry name" value="PH-like_dom_sf"/>
</dbReference>
<dbReference type="PANTHER" id="PTHR45924:SF3">
    <property type="entry name" value="PLECKSTRIN HOMOLOGY DOMAIN-CONTAINING FAMILY G MEMBER 2"/>
    <property type="match status" value="1"/>
</dbReference>
<dbReference type="HOGENOM" id="CLU_050803_0_0_1"/>
<evidence type="ECO:0008006" key="7">
    <source>
        <dbReference type="Google" id="ProtNLM"/>
    </source>
</evidence>
<dbReference type="GeneTree" id="ENSGT00940000165970"/>
<protein>
    <recommendedName>
        <fullName evidence="7">DH domain-containing protein</fullName>
    </recommendedName>
</protein>
<dbReference type="Pfam" id="PF22697">
    <property type="entry name" value="SOS1_NGEF_PH"/>
    <property type="match status" value="1"/>
</dbReference>
<dbReference type="InParanoid" id="M4AKR2"/>
<dbReference type="Gene3D" id="1.20.900.10">
    <property type="entry name" value="Dbl homology (DH) domain"/>
    <property type="match status" value="1"/>
</dbReference>
<organism evidence="5 6">
    <name type="scientific">Xiphophorus maculatus</name>
    <name type="common">Southern platyfish</name>
    <name type="synonym">Platypoecilus maculatus</name>
    <dbReference type="NCBI Taxonomy" id="8083"/>
    <lineage>
        <taxon>Eukaryota</taxon>
        <taxon>Metazoa</taxon>
        <taxon>Chordata</taxon>
        <taxon>Craniata</taxon>
        <taxon>Vertebrata</taxon>
        <taxon>Euteleostomi</taxon>
        <taxon>Actinopterygii</taxon>
        <taxon>Neopterygii</taxon>
        <taxon>Teleostei</taxon>
        <taxon>Neoteleostei</taxon>
        <taxon>Acanthomorphata</taxon>
        <taxon>Ovalentaria</taxon>
        <taxon>Atherinomorphae</taxon>
        <taxon>Cyprinodontiformes</taxon>
        <taxon>Poeciliidae</taxon>
        <taxon>Poeciliinae</taxon>
        <taxon>Xiphophorus</taxon>
    </lineage>
</organism>
<feature type="domain" description="DH" evidence="4">
    <location>
        <begin position="130"/>
        <end position="299"/>
    </location>
</feature>
<feature type="region of interest" description="Disordered" evidence="2">
    <location>
        <begin position="1"/>
        <end position="89"/>
    </location>
</feature>
<dbReference type="PANTHER" id="PTHR45924">
    <property type="entry name" value="FI17866P1"/>
    <property type="match status" value="1"/>
</dbReference>
<dbReference type="SMART" id="SM00325">
    <property type="entry name" value="RhoGEF"/>
    <property type="match status" value="1"/>
</dbReference>
<dbReference type="PROSITE" id="PS50010">
    <property type="entry name" value="DH_2"/>
    <property type="match status" value="1"/>
</dbReference>
<proteinExistence type="predicted"/>
<evidence type="ECO:0000259" key="4">
    <source>
        <dbReference type="PROSITE" id="PS50010"/>
    </source>
</evidence>
<dbReference type="SMART" id="SM00233">
    <property type="entry name" value="PH"/>
    <property type="match status" value="1"/>
</dbReference>
<dbReference type="SUPFAM" id="SSF48065">
    <property type="entry name" value="DBL homology domain (DH-domain)"/>
    <property type="match status" value="1"/>
</dbReference>
<dbReference type="Gene3D" id="2.30.29.30">
    <property type="entry name" value="Pleckstrin-homology domain (PH domain)/Phosphotyrosine-binding domain (PTB)"/>
    <property type="match status" value="1"/>
</dbReference>
<keyword evidence="6" id="KW-1185">Reference proteome</keyword>
<evidence type="ECO:0000256" key="2">
    <source>
        <dbReference type="SAM" id="MobiDB-lite"/>
    </source>
</evidence>
<dbReference type="InterPro" id="IPR043324">
    <property type="entry name" value="PH_PLEKHG1_G2_G3"/>
</dbReference>
<dbReference type="GO" id="GO:0005085">
    <property type="term" value="F:guanyl-nucleotide exchange factor activity"/>
    <property type="evidence" value="ECO:0007669"/>
    <property type="project" value="InterPro"/>
</dbReference>
<dbReference type="CDD" id="cd00160">
    <property type="entry name" value="RhoGEF"/>
    <property type="match status" value="1"/>
</dbReference>
<evidence type="ECO:0000313" key="5">
    <source>
        <dbReference type="Ensembl" id="ENSXMAP00000015056.2"/>
    </source>
</evidence>
<evidence type="ECO:0000313" key="6">
    <source>
        <dbReference type="Proteomes" id="UP000002852"/>
    </source>
</evidence>
<dbReference type="InterPro" id="IPR001849">
    <property type="entry name" value="PH_domain"/>
</dbReference>
<dbReference type="GO" id="GO:0030833">
    <property type="term" value="P:regulation of actin filament polymerization"/>
    <property type="evidence" value="ECO:0007669"/>
    <property type="project" value="TreeGrafter"/>
</dbReference>
<dbReference type="InterPro" id="IPR000219">
    <property type="entry name" value="DH_dom"/>
</dbReference>
<dbReference type="SUPFAM" id="SSF50729">
    <property type="entry name" value="PH domain-like"/>
    <property type="match status" value="1"/>
</dbReference>
<dbReference type="STRING" id="8083.ENSXMAP00000015056"/>
<keyword evidence="1" id="KW-0597">Phosphoprotein</keyword>
<accession>M4AKR2</accession>
<evidence type="ECO:0000259" key="3">
    <source>
        <dbReference type="PROSITE" id="PS50003"/>
    </source>
</evidence>
<reference evidence="5" key="3">
    <citation type="submission" date="2025-08" db="UniProtKB">
        <authorList>
            <consortium name="Ensembl"/>
        </authorList>
    </citation>
    <scope>IDENTIFICATION</scope>
    <source>
        <strain evidence="5">JP 163 A</strain>
    </source>
</reference>
<feature type="compositionally biased region" description="Polar residues" evidence="2">
    <location>
        <begin position="63"/>
        <end position="75"/>
    </location>
</feature>
<dbReference type="CDD" id="cd13243">
    <property type="entry name" value="PH_PLEKHG1_G2_G3"/>
    <property type="match status" value="1"/>
</dbReference>
<dbReference type="Proteomes" id="UP000002852">
    <property type="component" value="Unassembled WGS sequence"/>
</dbReference>
<dbReference type="InterPro" id="IPR035899">
    <property type="entry name" value="DBL_dom_sf"/>
</dbReference>
<dbReference type="Ensembl" id="ENSXMAT00000015076.2">
    <property type="protein sequence ID" value="ENSXMAP00000015056.2"/>
    <property type="gene ID" value="ENSXMAG00000015037.2"/>
</dbReference>
<dbReference type="OMA" id="GSTHRIW"/>
<reference evidence="6" key="1">
    <citation type="submission" date="2012-01" db="EMBL/GenBank/DDBJ databases">
        <authorList>
            <person name="Walter R."/>
            <person name="Schartl M."/>
            <person name="Warren W."/>
        </authorList>
    </citation>
    <scope>NUCLEOTIDE SEQUENCE [LARGE SCALE GENOMIC DNA]</scope>
    <source>
        <strain evidence="6">JP 163 A</strain>
    </source>
</reference>
<dbReference type="AlphaFoldDB" id="M4AKR2"/>
<dbReference type="Pfam" id="PF00621">
    <property type="entry name" value="RhoGEF"/>
    <property type="match status" value="1"/>
</dbReference>